<keyword evidence="1" id="KW-0479">Metal-binding</keyword>
<evidence type="ECO:0000256" key="2">
    <source>
        <dbReference type="ARBA" id="ARBA00022771"/>
    </source>
</evidence>
<dbReference type="GO" id="GO:0008270">
    <property type="term" value="F:zinc ion binding"/>
    <property type="evidence" value="ECO:0007669"/>
    <property type="project" value="UniProtKB-KW"/>
</dbReference>
<dbReference type="PANTHER" id="PTHR46858:SF5">
    <property type="entry name" value="E3 UBIQUITIN-PROTEIN LIGASE APD1-RELATED"/>
    <property type="match status" value="1"/>
</dbReference>
<sequence>MEVVSRNCSPNSVLASSSLRVDVEAIFERAVYPERCLGMRFLFPVYAIPEVELQLCAATSTATLNRVRVFLERMGKTCFLRAGPEPLILTDVEREARRTRALQSTSRSRRFPVVPRCTLPDLPNQDTLCRTLTAELEASGGGASSSAGGIGRERDCVVCMDEERNCVLHPCHHLCTCAQCGRMLLKRQDACPVCRRHIASIFRVFHS</sequence>
<dbReference type="InterPro" id="IPR006176">
    <property type="entry name" value="3-OHacyl-CoA_DH_NAD-bd"/>
</dbReference>
<dbReference type="GO" id="GO:0061630">
    <property type="term" value="F:ubiquitin protein ligase activity"/>
    <property type="evidence" value="ECO:0007669"/>
    <property type="project" value="TreeGrafter"/>
</dbReference>
<feature type="domain" description="RING-type" evidence="5">
    <location>
        <begin position="156"/>
        <end position="195"/>
    </location>
</feature>
<keyword evidence="2 4" id="KW-0863">Zinc-finger</keyword>
<evidence type="ECO:0000256" key="4">
    <source>
        <dbReference type="PROSITE-ProRule" id="PRU00175"/>
    </source>
</evidence>
<dbReference type="SUPFAM" id="SSF57850">
    <property type="entry name" value="RING/U-box"/>
    <property type="match status" value="1"/>
</dbReference>
<dbReference type="AlphaFoldDB" id="A0A2R5L6S7"/>
<dbReference type="Gene3D" id="3.40.50.720">
    <property type="entry name" value="NAD(P)-binding Rossmann-like Domain"/>
    <property type="match status" value="1"/>
</dbReference>
<dbReference type="EMBL" id="GGLE01001055">
    <property type="protein sequence ID" value="MBY05181.1"/>
    <property type="molecule type" value="Transcribed_RNA"/>
</dbReference>
<dbReference type="InterPro" id="IPR001841">
    <property type="entry name" value="Znf_RING"/>
</dbReference>
<dbReference type="InterPro" id="IPR036291">
    <property type="entry name" value="NAD(P)-bd_dom_sf"/>
</dbReference>
<evidence type="ECO:0000259" key="5">
    <source>
        <dbReference type="PROSITE" id="PS50089"/>
    </source>
</evidence>
<evidence type="ECO:0000256" key="1">
    <source>
        <dbReference type="ARBA" id="ARBA00022723"/>
    </source>
</evidence>
<dbReference type="GO" id="GO:0016567">
    <property type="term" value="P:protein ubiquitination"/>
    <property type="evidence" value="ECO:0007669"/>
    <property type="project" value="TreeGrafter"/>
</dbReference>
<dbReference type="SUPFAM" id="SSF51735">
    <property type="entry name" value="NAD(P)-binding Rossmann-fold domains"/>
    <property type="match status" value="1"/>
</dbReference>
<dbReference type="Gene3D" id="3.30.40.10">
    <property type="entry name" value="Zinc/RING finger domain, C3HC4 (zinc finger)"/>
    <property type="match status" value="1"/>
</dbReference>
<dbReference type="PANTHER" id="PTHR46858">
    <property type="entry name" value="OS05G0521000 PROTEIN"/>
    <property type="match status" value="1"/>
</dbReference>
<dbReference type="GO" id="GO:0070403">
    <property type="term" value="F:NAD+ binding"/>
    <property type="evidence" value="ECO:0007669"/>
    <property type="project" value="InterPro"/>
</dbReference>
<organism evidence="6">
    <name type="scientific">Ornithodoros turicata</name>
    <dbReference type="NCBI Taxonomy" id="34597"/>
    <lineage>
        <taxon>Eukaryota</taxon>
        <taxon>Metazoa</taxon>
        <taxon>Ecdysozoa</taxon>
        <taxon>Arthropoda</taxon>
        <taxon>Chelicerata</taxon>
        <taxon>Arachnida</taxon>
        <taxon>Acari</taxon>
        <taxon>Parasitiformes</taxon>
        <taxon>Ixodida</taxon>
        <taxon>Ixodoidea</taxon>
        <taxon>Argasidae</taxon>
        <taxon>Ornithodorinae</taxon>
        <taxon>Ornithodoros</taxon>
    </lineage>
</organism>
<protein>
    <submittedName>
        <fullName evidence="6">Putative 3-hydroxyacyl-coa dehydrogenase</fullName>
    </submittedName>
</protein>
<dbReference type="Pfam" id="PF13920">
    <property type="entry name" value="zf-C3HC4_3"/>
    <property type="match status" value="1"/>
</dbReference>
<name>A0A2R5L6S7_9ACAR</name>
<dbReference type="Pfam" id="PF02737">
    <property type="entry name" value="3HCDH_N"/>
    <property type="match status" value="1"/>
</dbReference>
<evidence type="ECO:0000256" key="3">
    <source>
        <dbReference type="ARBA" id="ARBA00022833"/>
    </source>
</evidence>
<reference evidence="6" key="1">
    <citation type="submission" date="2018-03" db="EMBL/GenBank/DDBJ databases">
        <title>The relapsing fever spirochete Borrelia turicatae persists in the highly oxidative environment of its soft-bodied tick vector.</title>
        <authorList>
            <person name="Bourret T.J."/>
            <person name="Boyle W.K."/>
            <person name="Valenzuela J.G."/>
            <person name="Oliveira F."/>
            <person name="Lopez J.E."/>
        </authorList>
    </citation>
    <scope>NUCLEOTIDE SEQUENCE</scope>
    <source>
        <strain evidence="6">Kansas strain/isolate</strain>
        <tissue evidence="6">Salivary glands</tissue>
    </source>
</reference>
<accession>A0A2R5L6S7</accession>
<keyword evidence="3" id="KW-0862">Zinc</keyword>
<dbReference type="GO" id="GO:0006631">
    <property type="term" value="P:fatty acid metabolic process"/>
    <property type="evidence" value="ECO:0007669"/>
    <property type="project" value="InterPro"/>
</dbReference>
<dbReference type="InterPro" id="IPR013083">
    <property type="entry name" value="Znf_RING/FYVE/PHD"/>
</dbReference>
<proteinExistence type="predicted"/>
<dbReference type="PROSITE" id="PS50089">
    <property type="entry name" value="ZF_RING_2"/>
    <property type="match status" value="1"/>
</dbReference>
<evidence type="ECO:0000313" key="6">
    <source>
        <dbReference type="EMBL" id="MBY05181.1"/>
    </source>
</evidence>